<evidence type="ECO:0000313" key="2">
    <source>
        <dbReference type="EMBL" id="KHE40853.1"/>
    </source>
</evidence>
<gene>
    <name evidence="2" type="ORF">LG35_09610</name>
</gene>
<evidence type="ECO:0000256" key="1">
    <source>
        <dbReference type="SAM" id="SignalP"/>
    </source>
</evidence>
<reference evidence="2 3" key="1">
    <citation type="submission" date="2014-09" db="EMBL/GenBank/DDBJ databases">
        <title>Alistipes sp. 627, sp. nov., a novel member of the family Rikenellaceae isolated from human faeces.</title>
        <authorList>
            <person name="Shkoporov A.N."/>
            <person name="Chaplin A.V."/>
            <person name="Motuzova O.V."/>
            <person name="Kafarskaia L.I."/>
            <person name="Khokhlova E.V."/>
            <person name="Efimov B.A."/>
        </authorList>
    </citation>
    <scope>NUCLEOTIDE SEQUENCE [LARGE SCALE GENOMIC DNA]</scope>
    <source>
        <strain evidence="2 3">627</strain>
    </source>
</reference>
<dbReference type="Pfam" id="PF13605">
    <property type="entry name" value="DUF4141"/>
    <property type="match status" value="1"/>
</dbReference>
<protein>
    <submittedName>
        <fullName evidence="2">Conjugal transfer protein</fullName>
    </submittedName>
</protein>
<sequence>MKSKILLTGLLLLCVSVTARAQWVVSDPSNLAQGIVNSSNEIFEAAKTTQQMYRNFQETQKIYLQGKEYYDKLRGVTNLVRNARRVQQCILLVGEISDIYVNNYDKMLRDEYLTVSELTAIARGYTSLLQEGTNLLRDLQTIINPSQMSMTDKERLDIIDKCYTSLSHLRNRAWLFTRCNIATAVLRARESNDLKRSLALYGTDEEKYW</sequence>
<dbReference type="Proteomes" id="UP000030889">
    <property type="component" value="Unassembled WGS sequence"/>
</dbReference>
<accession>A0ABR4YGZ7</accession>
<dbReference type="InterPro" id="IPR025415">
    <property type="entry name" value="DUF4141"/>
</dbReference>
<comment type="caution">
    <text evidence="2">The sequence shown here is derived from an EMBL/GenBank/DDBJ whole genome shotgun (WGS) entry which is preliminary data.</text>
</comment>
<proteinExistence type="predicted"/>
<dbReference type="RefSeq" id="WP_035474309.1">
    <property type="nucleotide sequence ID" value="NZ_JRGF01000019.1"/>
</dbReference>
<name>A0ABR4YGZ7_9BACT</name>
<evidence type="ECO:0000313" key="3">
    <source>
        <dbReference type="Proteomes" id="UP000030889"/>
    </source>
</evidence>
<feature type="signal peptide" evidence="1">
    <location>
        <begin position="1"/>
        <end position="21"/>
    </location>
</feature>
<keyword evidence="3" id="KW-1185">Reference proteome</keyword>
<organism evidence="2 3">
    <name type="scientific">Alistipes inops</name>
    <dbReference type="NCBI Taxonomy" id="1501391"/>
    <lineage>
        <taxon>Bacteria</taxon>
        <taxon>Pseudomonadati</taxon>
        <taxon>Bacteroidota</taxon>
        <taxon>Bacteroidia</taxon>
        <taxon>Bacteroidales</taxon>
        <taxon>Rikenellaceae</taxon>
        <taxon>Alistipes</taxon>
    </lineage>
</organism>
<feature type="chain" id="PRO_5046148211" evidence="1">
    <location>
        <begin position="22"/>
        <end position="209"/>
    </location>
</feature>
<dbReference type="EMBL" id="JRGF01000019">
    <property type="protein sequence ID" value="KHE40853.1"/>
    <property type="molecule type" value="Genomic_DNA"/>
</dbReference>
<keyword evidence="1" id="KW-0732">Signal</keyword>